<dbReference type="PANTHER" id="PTHR36927">
    <property type="entry name" value="BLR4337 PROTEIN"/>
    <property type="match status" value="1"/>
</dbReference>
<keyword evidence="3" id="KW-0808">Transferase</keyword>
<evidence type="ECO:0000256" key="1">
    <source>
        <dbReference type="SAM" id="Phobius"/>
    </source>
</evidence>
<keyword evidence="1" id="KW-1133">Transmembrane helix</keyword>
<dbReference type="Pfam" id="PF01757">
    <property type="entry name" value="Acyl_transf_3"/>
    <property type="match status" value="1"/>
</dbReference>
<accession>A0A8J6IX90</accession>
<keyword evidence="4" id="KW-1185">Reference proteome</keyword>
<reference evidence="3" key="1">
    <citation type="journal article" date="2018" name="Int. J. Syst. Evol. Microbiol.">
        <title>Neptunicella marina gen. nov., sp. nov., isolated from surface seawater.</title>
        <authorList>
            <person name="Liu X."/>
            <person name="Lai Q."/>
            <person name="Du Y."/>
            <person name="Zhang X."/>
            <person name="Liu Z."/>
            <person name="Sun F."/>
            <person name="Shao Z."/>
        </authorList>
    </citation>
    <scope>NUCLEOTIDE SEQUENCE</scope>
    <source>
        <strain evidence="3">S27-2</strain>
    </source>
</reference>
<organism evidence="3 4">
    <name type="scientific">Neptunicella marina</name>
    <dbReference type="NCBI Taxonomy" id="2125989"/>
    <lineage>
        <taxon>Bacteria</taxon>
        <taxon>Pseudomonadati</taxon>
        <taxon>Pseudomonadota</taxon>
        <taxon>Gammaproteobacteria</taxon>
        <taxon>Alteromonadales</taxon>
        <taxon>Alteromonadaceae</taxon>
        <taxon>Neptunicella</taxon>
    </lineage>
</organism>
<feature type="transmembrane region" description="Helical" evidence="1">
    <location>
        <begin position="284"/>
        <end position="310"/>
    </location>
</feature>
<comment type="caution">
    <text evidence="3">The sequence shown here is derived from an EMBL/GenBank/DDBJ whole genome shotgun (WGS) entry which is preliminary data.</text>
</comment>
<feature type="transmembrane region" description="Helical" evidence="1">
    <location>
        <begin position="52"/>
        <end position="72"/>
    </location>
</feature>
<gene>
    <name evidence="3" type="ORF">H8B19_17400</name>
</gene>
<dbReference type="AlphaFoldDB" id="A0A8J6IX90"/>
<dbReference type="GO" id="GO:0016747">
    <property type="term" value="F:acyltransferase activity, transferring groups other than amino-acyl groups"/>
    <property type="evidence" value="ECO:0007669"/>
    <property type="project" value="InterPro"/>
</dbReference>
<reference evidence="3" key="2">
    <citation type="submission" date="2020-08" db="EMBL/GenBank/DDBJ databases">
        <authorList>
            <person name="Lai Q."/>
        </authorList>
    </citation>
    <scope>NUCLEOTIDE SEQUENCE</scope>
    <source>
        <strain evidence="3">S27-2</strain>
    </source>
</reference>
<keyword evidence="1" id="KW-0812">Transmembrane</keyword>
<protein>
    <submittedName>
        <fullName evidence="3">Acyltransferase family protein</fullName>
    </submittedName>
</protein>
<feature type="transmembrane region" description="Helical" evidence="1">
    <location>
        <begin position="352"/>
        <end position="370"/>
    </location>
</feature>
<feature type="domain" description="Acyltransferase 3" evidence="2">
    <location>
        <begin position="10"/>
        <end position="367"/>
    </location>
</feature>
<proteinExistence type="predicted"/>
<keyword evidence="3" id="KW-0012">Acyltransferase</keyword>
<dbReference type="InterPro" id="IPR002656">
    <property type="entry name" value="Acyl_transf_3_dom"/>
</dbReference>
<evidence type="ECO:0000259" key="2">
    <source>
        <dbReference type="Pfam" id="PF01757"/>
    </source>
</evidence>
<evidence type="ECO:0000313" key="3">
    <source>
        <dbReference type="EMBL" id="MBC3767659.1"/>
    </source>
</evidence>
<dbReference type="PANTHER" id="PTHR36927:SF3">
    <property type="entry name" value="GLUCANS BIOSYNTHESIS PROTEIN C"/>
    <property type="match status" value="1"/>
</dbReference>
<name>A0A8J6IX90_9ALTE</name>
<dbReference type="InterPro" id="IPR050623">
    <property type="entry name" value="Glucan_succinyl_AcylTrfase"/>
</dbReference>
<feature type="transmembrane region" description="Helical" evidence="1">
    <location>
        <begin position="224"/>
        <end position="241"/>
    </location>
</feature>
<feature type="transmembrane region" description="Helical" evidence="1">
    <location>
        <begin position="184"/>
        <end position="204"/>
    </location>
</feature>
<feature type="transmembrane region" description="Helical" evidence="1">
    <location>
        <begin position="322"/>
        <end position="340"/>
    </location>
</feature>
<feature type="transmembrane region" description="Helical" evidence="1">
    <location>
        <begin position="12"/>
        <end position="32"/>
    </location>
</feature>
<dbReference type="RefSeq" id="WP_186508291.1">
    <property type="nucleotide sequence ID" value="NZ_JACNEP010000022.1"/>
</dbReference>
<evidence type="ECO:0000313" key="4">
    <source>
        <dbReference type="Proteomes" id="UP000601768"/>
    </source>
</evidence>
<dbReference type="EMBL" id="JACNEP010000022">
    <property type="protein sequence ID" value="MBC3767659.1"/>
    <property type="molecule type" value="Genomic_DNA"/>
</dbReference>
<dbReference type="Proteomes" id="UP000601768">
    <property type="component" value="Unassembled WGS sequence"/>
</dbReference>
<keyword evidence="1" id="KW-0472">Membrane</keyword>
<sequence>MTQIQNGRRYDIDALRVLAFMLLILYHIGMYYVQDWGWHVKSPDTYSWLQDLMLLVNQWRMCLLFILSGMALALIKGKYSAGSLIWLRSKRLMIPLIFSMYVIVAPQLFYQLQLNNGYQQDYLTFWLQYINAPADFFPEMQSVIGLLTWNHLWYLPYLWVYSIIMLAIGDALKKLAQSTLASKLNLWHVFAVLVVVQTAIWMGYGRNYPETHDLVTDWYAHSKYLLAFSVGYMLVMHKNWWQQCIDKRLVLLGIAVCGYIFIFFDNHGFMPSVEGSAYPDLMQGAYSVAYFINRYAWLFAVIGLGGHYLNRSTPALKYANDAVLPWYIFHQTLIVVFAMWLRPLALNDGLEFVLLTAATVAGCAIGYELVRRLWITRVLFGLK</sequence>
<feature type="transmembrane region" description="Helical" evidence="1">
    <location>
        <begin position="152"/>
        <end position="172"/>
    </location>
</feature>
<feature type="transmembrane region" description="Helical" evidence="1">
    <location>
        <begin position="248"/>
        <end position="264"/>
    </location>
</feature>
<feature type="transmembrane region" description="Helical" evidence="1">
    <location>
        <begin position="92"/>
        <end position="110"/>
    </location>
</feature>